<evidence type="ECO:0000256" key="2">
    <source>
        <dbReference type="ARBA" id="ARBA00022448"/>
    </source>
</evidence>
<dbReference type="Proteomes" id="UP000199041">
    <property type="component" value="Unassembled WGS sequence"/>
</dbReference>
<keyword evidence="8 9" id="KW-0472">Membrane</keyword>
<comment type="subcellular location">
    <subcellularLocation>
        <location evidence="1 9">Cell membrane</location>
        <topology evidence="1 9">Single-pass membrane protein</topology>
    </subcellularLocation>
</comment>
<evidence type="ECO:0000256" key="9">
    <source>
        <dbReference type="HAMAP-Rule" id="MF_00236"/>
    </source>
</evidence>
<evidence type="ECO:0000256" key="5">
    <source>
        <dbReference type="ARBA" id="ARBA00022927"/>
    </source>
</evidence>
<evidence type="ECO:0000313" key="11">
    <source>
        <dbReference type="Proteomes" id="UP000199041"/>
    </source>
</evidence>
<evidence type="ECO:0000256" key="3">
    <source>
        <dbReference type="ARBA" id="ARBA00022475"/>
    </source>
</evidence>
<dbReference type="PANTHER" id="PTHR42982">
    <property type="entry name" value="SEC-INDEPENDENT PROTEIN TRANSLOCASE PROTEIN TATA"/>
    <property type="match status" value="1"/>
</dbReference>
<dbReference type="RefSeq" id="WP_091399799.1">
    <property type="nucleotide sequence ID" value="NZ_FNQY01000018.1"/>
</dbReference>
<keyword evidence="6 9" id="KW-1133">Transmembrane helix</keyword>
<dbReference type="GO" id="GO:0043953">
    <property type="term" value="P:protein transport by the Tat complex"/>
    <property type="evidence" value="ECO:0007669"/>
    <property type="project" value="UniProtKB-UniRule"/>
</dbReference>
<evidence type="ECO:0000256" key="8">
    <source>
        <dbReference type="ARBA" id="ARBA00023136"/>
    </source>
</evidence>
<name>A0A1H4B5K8_9BACT</name>
<dbReference type="EMBL" id="FNQY01000018">
    <property type="protein sequence ID" value="SEA43336.1"/>
    <property type="molecule type" value="Genomic_DNA"/>
</dbReference>
<evidence type="ECO:0000256" key="6">
    <source>
        <dbReference type="ARBA" id="ARBA00022989"/>
    </source>
</evidence>
<dbReference type="STRING" id="551991.SAMN05192529_11858"/>
<reference evidence="10 11" key="1">
    <citation type="submission" date="2016-10" db="EMBL/GenBank/DDBJ databases">
        <authorList>
            <person name="de Groot N.N."/>
        </authorList>
    </citation>
    <scope>NUCLEOTIDE SEQUENCE [LARGE SCALE GENOMIC DNA]</scope>
    <source>
        <strain evidence="10 11">Vu-144</strain>
    </source>
</reference>
<keyword evidence="5 9" id="KW-0653">Protein transport</keyword>
<comment type="function">
    <text evidence="9">Part of the twin-arginine translocation (Tat) system that transports large folded proteins containing a characteristic twin-arginine motif in their signal peptide across membranes. TatA could form the protein-conducting channel of the Tat system.</text>
</comment>
<dbReference type="PANTHER" id="PTHR42982:SF1">
    <property type="entry name" value="SEC-INDEPENDENT PROTEIN TRANSLOCASE PROTEIN TATA"/>
    <property type="match status" value="1"/>
</dbReference>
<evidence type="ECO:0000256" key="7">
    <source>
        <dbReference type="ARBA" id="ARBA00023010"/>
    </source>
</evidence>
<dbReference type="Pfam" id="PF02416">
    <property type="entry name" value="TatA_B_E"/>
    <property type="match status" value="1"/>
</dbReference>
<keyword evidence="4 9" id="KW-0812">Transmembrane</keyword>
<keyword evidence="2 9" id="KW-0813">Transport</keyword>
<protein>
    <recommendedName>
        <fullName evidence="9">Sec-independent protein translocase protein TatA</fullName>
    </recommendedName>
</protein>
<dbReference type="InterPro" id="IPR006312">
    <property type="entry name" value="TatA/E"/>
</dbReference>
<dbReference type="InterPro" id="IPR003369">
    <property type="entry name" value="TatA/B/E"/>
</dbReference>
<accession>A0A1H4B5K8</accession>
<dbReference type="PRINTS" id="PR01506">
    <property type="entry name" value="TATBPROTEIN"/>
</dbReference>
<dbReference type="GO" id="GO:0008320">
    <property type="term" value="F:protein transmembrane transporter activity"/>
    <property type="evidence" value="ECO:0007669"/>
    <property type="project" value="UniProtKB-UniRule"/>
</dbReference>
<dbReference type="NCBIfam" id="TIGR01411">
    <property type="entry name" value="tatAE"/>
    <property type="match status" value="1"/>
</dbReference>
<gene>
    <name evidence="9" type="primary">tatA</name>
    <name evidence="10" type="ORF">SAMN05192529_11858</name>
</gene>
<keyword evidence="3 9" id="KW-1003">Cell membrane</keyword>
<sequence length="100" mass="10817">MGEIGPKELLLIAIVILLLFGTKRLPELMRGLGKGVKTFNDSKNSVMDEMDSIKKPLNVVKNPMGAVKKEVISSISSTKTTKASSITDLDSEPVSEDKNV</sequence>
<dbReference type="HAMAP" id="MF_00236">
    <property type="entry name" value="TatA_E"/>
    <property type="match status" value="1"/>
</dbReference>
<proteinExistence type="inferred from homology"/>
<keyword evidence="11" id="KW-1185">Reference proteome</keyword>
<keyword evidence="7 9" id="KW-0811">Translocation</keyword>
<dbReference type="OrthoDB" id="9812812at2"/>
<comment type="similarity">
    <text evidence="9">Belongs to the TatA/E family.</text>
</comment>
<evidence type="ECO:0000256" key="1">
    <source>
        <dbReference type="ARBA" id="ARBA00004162"/>
    </source>
</evidence>
<dbReference type="GO" id="GO:0033281">
    <property type="term" value="C:TAT protein transport complex"/>
    <property type="evidence" value="ECO:0007669"/>
    <property type="project" value="UniProtKB-UniRule"/>
</dbReference>
<evidence type="ECO:0000313" key="10">
    <source>
        <dbReference type="EMBL" id="SEA43336.1"/>
    </source>
</evidence>
<comment type="subunit">
    <text evidence="9">Forms a complex with TatC.</text>
</comment>
<evidence type="ECO:0000256" key="4">
    <source>
        <dbReference type="ARBA" id="ARBA00022692"/>
    </source>
</evidence>
<dbReference type="Gene3D" id="1.20.5.3310">
    <property type="match status" value="1"/>
</dbReference>
<organism evidence="10 11">
    <name type="scientific">Arachidicoccus rhizosphaerae</name>
    <dbReference type="NCBI Taxonomy" id="551991"/>
    <lineage>
        <taxon>Bacteria</taxon>
        <taxon>Pseudomonadati</taxon>
        <taxon>Bacteroidota</taxon>
        <taxon>Chitinophagia</taxon>
        <taxon>Chitinophagales</taxon>
        <taxon>Chitinophagaceae</taxon>
        <taxon>Arachidicoccus</taxon>
    </lineage>
</organism>
<dbReference type="AlphaFoldDB" id="A0A1H4B5K8"/>